<dbReference type="GO" id="GO:0031012">
    <property type="term" value="C:extracellular matrix"/>
    <property type="evidence" value="ECO:0007669"/>
    <property type="project" value="TreeGrafter"/>
</dbReference>
<organism evidence="10 11">
    <name type="scientific">[Myrmecia] bisecta</name>
    <dbReference type="NCBI Taxonomy" id="41462"/>
    <lineage>
        <taxon>Eukaryota</taxon>
        <taxon>Viridiplantae</taxon>
        <taxon>Chlorophyta</taxon>
        <taxon>core chlorophytes</taxon>
        <taxon>Trebouxiophyceae</taxon>
        <taxon>Trebouxiales</taxon>
        <taxon>Trebouxiaceae</taxon>
        <taxon>Myrmecia</taxon>
    </lineage>
</organism>
<feature type="domain" description="EGF-like" evidence="9">
    <location>
        <begin position="632"/>
        <end position="671"/>
    </location>
</feature>
<dbReference type="PANTHER" id="PTHR13723:SF318">
    <property type="entry name" value="PEPTIDASE M12B DOMAIN-CONTAINING PROTEIN"/>
    <property type="match status" value="1"/>
</dbReference>
<comment type="subcellular location">
    <subcellularLocation>
        <location evidence="1">Secreted</location>
    </subcellularLocation>
</comment>
<evidence type="ECO:0000313" key="10">
    <source>
        <dbReference type="EMBL" id="KAK9815540.1"/>
    </source>
</evidence>
<evidence type="ECO:0000256" key="3">
    <source>
        <dbReference type="ARBA" id="ARBA00022729"/>
    </source>
</evidence>
<feature type="transmembrane region" description="Helical" evidence="8">
    <location>
        <begin position="702"/>
        <end position="729"/>
    </location>
</feature>
<evidence type="ECO:0000313" key="11">
    <source>
        <dbReference type="Proteomes" id="UP001489004"/>
    </source>
</evidence>
<dbReference type="Gene3D" id="2.20.100.10">
    <property type="entry name" value="Thrombospondin type-1 (TSP1) repeat"/>
    <property type="match status" value="3"/>
</dbReference>
<sequence length="1020" mass="105242">MHPNATQQSWLDLAVSSSEQPAAGFQRVLLQAASAPPASPAAAGSQLCGATEYYCGDNDVILDVAYQAITGGSCQQDKDIGVWICGDHVVTDAVYQSTLTNKGSCQADCSLSGSSLAMPSQYYWQVSGWTACTNPCDGGIQTRTAACINSADGSQAGSSLCDQGSRPSVRRACNTIACAVQQRGLTLGYTPWGLCETDCGAGSSLRSAYCANGDGALVSVESCTGYSGAALLRDCASPVACKGPRWQSGPWGRCSKVCDGGVASRNLTCVDASGKSAASSTCANKLVPPSTYTCNTAPCVGYSWQFTAFGPCSKACGGGIATRQVTCVDQFQNPANVTLCPGKQPADQVVCNVTPCDFCSTTNCAGQGVCQNGVCTCQPGYRGQYCEIAPSCAGILDQNGNCCDPGVVSSSGICCGKTAILDSNAQCCESGVVDACGVCDGTGKLVDVQNKCCSSGVLDGNGYCCDSGLLDECGVCDGTSQTCALHAIVAVTLTQPATFFNLGSQAFVDTFVAFVAGILQAQAASLEVTDFVLSPTAAAASASPTAQSLAMQVDFLVNPSDSFTNLQDLRTSLATERLQAAVGQASTNQLFILTALPLVERAAICGNQVCEAGERAPSTATESGCPGDCSFDLNTCPGASATSAPCSGKGWCLSAVGICQCYFGYGGADCSLCADGYMKSGGVCARYVRAQLPLLNAQSGKAGVYVILAVGIGMSVLGAIFLGLAGFVIHRQRRQIRYYKLHGRRSKRGHRGLTSRGASFVEPTHSDGRRKSSARMGILDMARSLSNMSFLRPGSSAVQRSAASASVPQVVSRIASDSVAPFASVDASAQDELKGILLHRSRADSQELSATAMAGVLPSSKSSSRGRRGAAPEAQQLLGQSEPPLPQPQSKEDIHEIHRAIVASRMHHQYKAKAVKQRRASTGEYAGGVSPPPSPLGSRGRDTPSALQLPDTDMGVVSYPLPDQEGFTPPTSYMVAASTSILVNVSRDSSEFEGSDSQPGSARPLLDDRSGGSGTSAGRV</sequence>
<dbReference type="Proteomes" id="UP001489004">
    <property type="component" value="Unassembled WGS sequence"/>
</dbReference>
<dbReference type="InterPro" id="IPR000884">
    <property type="entry name" value="TSP1_rpt"/>
</dbReference>
<comment type="caution">
    <text evidence="10">The sequence shown here is derived from an EMBL/GenBank/DDBJ whole genome shotgun (WGS) entry which is preliminary data.</text>
</comment>
<accession>A0AAW1Q3Z7</accession>
<evidence type="ECO:0000256" key="6">
    <source>
        <dbReference type="PROSITE-ProRule" id="PRU00076"/>
    </source>
</evidence>
<keyword evidence="8" id="KW-1133">Transmembrane helix</keyword>
<dbReference type="InterPro" id="IPR000742">
    <property type="entry name" value="EGF"/>
</dbReference>
<keyword evidence="2" id="KW-0964">Secreted</keyword>
<dbReference type="FunFam" id="2.20.100.10:FF:000005">
    <property type="entry name" value="ADAM metallopeptidase with thrombospondin type 1 motif 9"/>
    <property type="match status" value="1"/>
</dbReference>
<dbReference type="CDD" id="cd00054">
    <property type="entry name" value="EGF_CA"/>
    <property type="match status" value="1"/>
</dbReference>
<dbReference type="SUPFAM" id="SSF82895">
    <property type="entry name" value="TSP-1 type 1 repeat"/>
    <property type="match status" value="3"/>
</dbReference>
<dbReference type="PANTHER" id="PTHR13723">
    <property type="entry name" value="ADAMTS A DISINTEGRIN AND METALLOPROTEASE WITH THROMBOSPONDIN MOTIFS PROTEASE"/>
    <property type="match status" value="1"/>
</dbReference>
<dbReference type="GO" id="GO:0030198">
    <property type="term" value="P:extracellular matrix organization"/>
    <property type="evidence" value="ECO:0007669"/>
    <property type="project" value="InterPro"/>
</dbReference>
<name>A0AAW1Q3Z7_9CHLO</name>
<feature type="region of interest" description="Disordered" evidence="7">
    <location>
        <begin position="915"/>
        <end position="947"/>
    </location>
</feature>
<dbReference type="EMBL" id="JALJOR010000006">
    <property type="protein sequence ID" value="KAK9815540.1"/>
    <property type="molecule type" value="Genomic_DNA"/>
</dbReference>
<reference evidence="10 11" key="1">
    <citation type="journal article" date="2024" name="Nat. Commun.">
        <title>Phylogenomics reveals the evolutionary origins of lichenization in chlorophyte algae.</title>
        <authorList>
            <person name="Puginier C."/>
            <person name="Libourel C."/>
            <person name="Otte J."/>
            <person name="Skaloud P."/>
            <person name="Haon M."/>
            <person name="Grisel S."/>
            <person name="Petersen M."/>
            <person name="Berrin J.G."/>
            <person name="Delaux P.M."/>
            <person name="Dal Grande F."/>
            <person name="Keller J."/>
        </authorList>
    </citation>
    <scope>NUCLEOTIDE SEQUENCE [LARGE SCALE GENOMIC DNA]</scope>
    <source>
        <strain evidence="10 11">SAG 2043</strain>
    </source>
</reference>
<evidence type="ECO:0000256" key="8">
    <source>
        <dbReference type="SAM" id="Phobius"/>
    </source>
</evidence>
<keyword evidence="8" id="KW-0472">Membrane</keyword>
<feature type="region of interest" description="Disordered" evidence="7">
    <location>
        <begin position="747"/>
        <end position="772"/>
    </location>
</feature>
<evidence type="ECO:0000256" key="1">
    <source>
        <dbReference type="ARBA" id="ARBA00004613"/>
    </source>
</evidence>
<dbReference type="PROSITE" id="PS50092">
    <property type="entry name" value="TSP1"/>
    <property type="match status" value="3"/>
</dbReference>
<dbReference type="PROSITE" id="PS50026">
    <property type="entry name" value="EGF_3"/>
    <property type="match status" value="1"/>
</dbReference>
<dbReference type="AlphaFoldDB" id="A0AAW1Q3Z7"/>
<gene>
    <name evidence="10" type="ORF">WJX72_005402</name>
</gene>
<dbReference type="InterPro" id="IPR036383">
    <property type="entry name" value="TSP1_rpt_sf"/>
</dbReference>
<dbReference type="GO" id="GO:0006508">
    <property type="term" value="P:proteolysis"/>
    <property type="evidence" value="ECO:0007669"/>
    <property type="project" value="TreeGrafter"/>
</dbReference>
<keyword evidence="3" id="KW-0732">Signal</keyword>
<keyword evidence="5 6" id="KW-1015">Disulfide bond</keyword>
<dbReference type="SMART" id="SM00209">
    <property type="entry name" value="TSP1"/>
    <property type="match status" value="4"/>
</dbReference>
<keyword evidence="6" id="KW-0245">EGF-like domain</keyword>
<dbReference type="GO" id="GO:0005576">
    <property type="term" value="C:extracellular region"/>
    <property type="evidence" value="ECO:0007669"/>
    <property type="project" value="UniProtKB-SubCell"/>
</dbReference>
<feature type="compositionally biased region" description="Gly residues" evidence="7">
    <location>
        <begin position="1011"/>
        <end position="1020"/>
    </location>
</feature>
<keyword evidence="4" id="KW-0677">Repeat</keyword>
<keyword evidence="8" id="KW-0812">Transmembrane</keyword>
<feature type="disulfide bond" evidence="6">
    <location>
        <begin position="661"/>
        <end position="670"/>
    </location>
</feature>
<evidence type="ECO:0000256" key="2">
    <source>
        <dbReference type="ARBA" id="ARBA00022525"/>
    </source>
</evidence>
<proteinExistence type="predicted"/>
<evidence type="ECO:0000256" key="7">
    <source>
        <dbReference type="SAM" id="MobiDB-lite"/>
    </source>
</evidence>
<comment type="caution">
    <text evidence="6">Lacks conserved residue(s) required for the propagation of feature annotation.</text>
</comment>
<feature type="region of interest" description="Disordered" evidence="7">
    <location>
        <begin position="849"/>
        <end position="891"/>
    </location>
</feature>
<dbReference type="GO" id="GO:0004222">
    <property type="term" value="F:metalloendopeptidase activity"/>
    <property type="evidence" value="ECO:0007669"/>
    <property type="project" value="TreeGrafter"/>
</dbReference>
<dbReference type="InterPro" id="IPR013273">
    <property type="entry name" value="ADAMTS/ADAMTS-like"/>
</dbReference>
<dbReference type="PROSITE" id="PS01186">
    <property type="entry name" value="EGF_2"/>
    <property type="match status" value="1"/>
</dbReference>
<protein>
    <recommendedName>
        <fullName evidence="9">EGF-like domain-containing protein</fullName>
    </recommendedName>
</protein>
<dbReference type="PROSITE" id="PS00022">
    <property type="entry name" value="EGF_1"/>
    <property type="match status" value="2"/>
</dbReference>
<keyword evidence="11" id="KW-1185">Reference proteome</keyword>
<evidence type="ECO:0000259" key="9">
    <source>
        <dbReference type="PROSITE" id="PS50026"/>
    </source>
</evidence>
<feature type="region of interest" description="Disordered" evidence="7">
    <location>
        <begin position="987"/>
        <end position="1020"/>
    </location>
</feature>
<dbReference type="InterPro" id="IPR050439">
    <property type="entry name" value="ADAMTS_ADAMTS-like"/>
</dbReference>
<dbReference type="PRINTS" id="PR01857">
    <property type="entry name" value="ADAMTSFAMILY"/>
</dbReference>
<evidence type="ECO:0000256" key="4">
    <source>
        <dbReference type="ARBA" id="ARBA00022737"/>
    </source>
</evidence>
<dbReference type="Pfam" id="PF23106">
    <property type="entry name" value="EGF_Teneurin"/>
    <property type="match status" value="1"/>
</dbReference>
<evidence type="ECO:0000256" key="5">
    <source>
        <dbReference type="ARBA" id="ARBA00023157"/>
    </source>
</evidence>
<dbReference type="Pfam" id="PF19030">
    <property type="entry name" value="TSP1_ADAMTS"/>
    <property type="match status" value="3"/>
</dbReference>
<dbReference type="Gene3D" id="2.10.25.10">
    <property type="entry name" value="Laminin"/>
    <property type="match status" value="1"/>
</dbReference>